<dbReference type="Pfam" id="PF04055">
    <property type="entry name" value="Radical_SAM"/>
    <property type="match status" value="1"/>
</dbReference>
<accession>A0A0G1IUY7</accession>
<keyword evidence="6" id="KW-0411">Iron-sulfur</keyword>
<dbReference type="SFLD" id="SFLDG01386">
    <property type="entry name" value="main_SPASM_domain-containing"/>
    <property type="match status" value="1"/>
</dbReference>
<dbReference type="PANTHER" id="PTHR11228:SF7">
    <property type="entry name" value="PQQA PEPTIDE CYCLASE"/>
    <property type="match status" value="1"/>
</dbReference>
<reference evidence="8 9" key="1">
    <citation type="journal article" date="2015" name="Nature">
        <title>rRNA introns, odd ribosomes, and small enigmatic genomes across a large radiation of phyla.</title>
        <authorList>
            <person name="Brown C.T."/>
            <person name="Hug L.A."/>
            <person name="Thomas B.C."/>
            <person name="Sharon I."/>
            <person name="Castelle C.J."/>
            <person name="Singh A."/>
            <person name="Wilkins M.J."/>
            <person name="Williams K.H."/>
            <person name="Banfield J.F."/>
        </authorList>
    </citation>
    <scope>NUCLEOTIDE SEQUENCE [LARGE SCALE GENOMIC DNA]</scope>
</reference>
<dbReference type="CDD" id="cd01335">
    <property type="entry name" value="Radical_SAM"/>
    <property type="match status" value="1"/>
</dbReference>
<proteinExistence type="predicted"/>
<dbReference type="NCBIfam" id="TIGR04340">
    <property type="entry name" value="rSAM_ACGX"/>
    <property type="match status" value="1"/>
</dbReference>
<comment type="caution">
    <text evidence="8">The sequence shown here is derived from an EMBL/GenBank/DDBJ whole genome shotgun (WGS) entry which is preliminary data.</text>
</comment>
<dbReference type="EMBL" id="LCIT01000009">
    <property type="protein sequence ID" value="KKT62778.1"/>
    <property type="molecule type" value="Genomic_DNA"/>
</dbReference>
<evidence type="ECO:0000256" key="3">
    <source>
        <dbReference type="ARBA" id="ARBA00022691"/>
    </source>
</evidence>
<organism evidence="8 9">
    <name type="scientific">Candidatus Giovannonibacteria bacterium GW2011_GWA2_44_26</name>
    <dbReference type="NCBI Taxonomy" id="1618648"/>
    <lineage>
        <taxon>Bacteria</taxon>
        <taxon>Candidatus Giovannoniibacteriota</taxon>
    </lineage>
</organism>
<dbReference type="InterPro" id="IPR027583">
    <property type="entry name" value="rSAM_ACGX"/>
</dbReference>
<dbReference type="InterPro" id="IPR023885">
    <property type="entry name" value="4Fe4S-binding_SPASM_dom"/>
</dbReference>
<keyword evidence="2" id="KW-0004">4Fe-4S</keyword>
<keyword evidence="5" id="KW-0408">Iron</keyword>
<evidence type="ECO:0000313" key="9">
    <source>
        <dbReference type="Proteomes" id="UP000033945"/>
    </source>
</evidence>
<evidence type="ECO:0000256" key="1">
    <source>
        <dbReference type="ARBA" id="ARBA00001966"/>
    </source>
</evidence>
<dbReference type="InterPro" id="IPR050377">
    <property type="entry name" value="Radical_SAM_PqqE_MftC-like"/>
</dbReference>
<dbReference type="InterPro" id="IPR007197">
    <property type="entry name" value="rSAM"/>
</dbReference>
<dbReference type="PROSITE" id="PS51918">
    <property type="entry name" value="RADICAL_SAM"/>
    <property type="match status" value="1"/>
</dbReference>
<dbReference type="InterPro" id="IPR058240">
    <property type="entry name" value="rSAM_sf"/>
</dbReference>
<feature type="domain" description="Radical SAM core" evidence="7">
    <location>
        <begin position="4"/>
        <end position="219"/>
    </location>
</feature>
<dbReference type="Proteomes" id="UP000033945">
    <property type="component" value="Unassembled WGS sequence"/>
</dbReference>
<dbReference type="AlphaFoldDB" id="A0A0G1IUY7"/>
<dbReference type="PANTHER" id="PTHR11228">
    <property type="entry name" value="RADICAL SAM DOMAIN PROTEIN"/>
    <property type="match status" value="1"/>
</dbReference>
<sequence length="342" mass="39206">MAKFGRSFGLQWHITNRCDQRCSHCYIWRGKEAKNPYSGELNLEQGHSVVAKFLTFCTIFEVDPLIAITGGDPLLCPWFFELLDYIHQMQIPFIILGNPFHLNRKICEKLKILGCRGYQMSLDGLREIHDSIRNKEGSFNATLSAIKVLQNLGIKTMIMSTVSCRNVLEIPKLAKLAVELGVDVYDFGRYCPPQNAIDECLSPHEYRDFLGHVWEVLKKLADHSTKFPLKDHLWRLYLYEIGVFQIQKSDVVLQGCNCGIRHLAILADGTVYACRRFESPVGNVLKQSFQEIFLGGALSRYREIKNLKGCNNCDLLNYCRGCHAVSYGVYGDFFEKDPQCWR</sequence>
<dbReference type="SFLD" id="SFLDS00029">
    <property type="entry name" value="Radical_SAM"/>
    <property type="match status" value="1"/>
</dbReference>
<dbReference type="GO" id="GO:0051539">
    <property type="term" value="F:4 iron, 4 sulfur cluster binding"/>
    <property type="evidence" value="ECO:0007669"/>
    <property type="project" value="UniProtKB-KW"/>
</dbReference>
<evidence type="ECO:0000256" key="5">
    <source>
        <dbReference type="ARBA" id="ARBA00023004"/>
    </source>
</evidence>
<evidence type="ECO:0000256" key="6">
    <source>
        <dbReference type="ARBA" id="ARBA00023014"/>
    </source>
</evidence>
<dbReference type="InterPro" id="IPR013785">
    <property type="entry name" value="Aldolase_TIM"/>
</dbReference>
<dbReference type="InterPro" id="IPR017200">
    <property type="entry name" value="PqqE-like"/>
</dbReference>
<protein>
    <submittedName>
        <fullName evidence="8">Radical SAM domain protein</fullName>
    </submittedName>
</protein>
<evidence type="ECO:0000256" key="4">
    <source>
        <dbReference type="ARBA" id="ARBA00022723"/>
    </source>
</evidence>
<keyword evidence="4" id="KW-0479">Metal-binding</keyword>
<dbReference type="SUPFAM" id="SSF102114">
    <property type="entry name" value="Radical SAM enzymes"/>
    <property type="match status" value="1"/>
</dbReference>
<evidence type="ECO:0000259" key="7">
    <source>
        <dbReference type="PROSITE" id="PS51918"/>
    </source>
</evidence>
<evidence type="ECO:0000256" key="2">
    <source>
        <dbReference type="ARBA" id="ARBA00022485"/>
    </source>
</evidence>
<gene>
    <name evidence="8" type="ORF">UW55_C0009G0009</name>
</gene>
<dbReference type="Pfam" id="PF13186">
    <property type="entry name" value="SPASM"/>
    <property type="match status" value="1"/>
</dbReference>
<dbReference type="SFLD" id="SFLDG01067">
    <property type="entry name" value="SPASM/twitch_domain_containing"/>
    <property type="match status" value="1"/>
</dbReference>
<dbReference type="NCBIfam" id="TIGR04085">
    <property type="entry name" value="rSAM_more_4Fe4S"/>
    <property type="match status" value="1"/>
</dbReference>
<dbReference type="GO" id="GO:0046872">
    <property type="term" value="F:metal ion binding"/>
    <property type="evidence" value="ECO:0007669"/>
    <property type="project" value="UniProtKB-KW"/>
</dbReference>
<evidence type="ECO:0000313" key="8">
    <source>
        <dbReference type="EMBL" id="KKT62778.1"/>
    </source>
</evidence>
<name>A0A0G1IUY7_9BACT</name>
<dbReference type="Gene3D" id="3.20.20.70">
    <property type="entry name" value="Aldolase class I"/>
    <property type="match status" value="1"/>
</dbReference>
<keyword evidence="3" id="KW-0949">S-adenosyl-L-methionine</keyword>
<comment type="cofactor">
    <cofactor evidence="1">
        <name>[4Fe-4S] cluster</name>
        <dbReference type="ChEBI" id="CHEBI:49883"/>
    </cofactor>
</comment>
<dbReference type="PIRSF" id="PIRSF037420">
    <property type="entry name" value="PQQ_syn_pqqE"/>
    <property type="match status" value="1"/>
</dbReference>
<dbReference type="GO" id="GO:0003824">
    <property type="term" value="F:catalytic activity"/>
    <property type="evidence" value="ECO:0007669"/>
    <property type="project" value="InterPro"/>
</dbReference>